<dbReference type="SUPFAM" id="SSF53649">
    <property type="entry name" value="Alkaline phosphatase-like"/>
    <property type="match status" value="1"/>
</dbReference>
<reference evidence="8 9" key="1">
    <citation type="submission" date="2016-08" db="EMBL/GenBank/DDBJ databases">
        <title>Draft genome of Amylibacter sp. strain 4G11.</title>
        <authorList>
            <person name="Wong S.-K."/>
            <person name="Hamasaki K."/>
            <person name="Yoshizawa S."/>
        </authorList>
    </citation>
    <scope>NUCLEOTIDE SEQUENCE [LARGE SCALE GENOMIC DNA]</scope>
    <source>
        <strain evidence="8 9">4G11</strain>
    </source>
</reference>
<gene>
    <name evidence="8" type="ORF">BFP76_04860</name>
</gene>
<sequence length="538" mass="60506">MIKLISTFTVRFIAQFLFCLISLYYLVATAGTRINYVSFPEAIYFYAFVILFFALFFFAKKQQSERTHYGMLAFWFFILLISMPFALLKITLGTNDMEPIILFFRDNGMEEVAAIGRGSFASAAGLEMTFVSLLILSAYFLNKILTSFSKVLLAICIAHLAISPLSQYIYRQVVPNPVHANYPAAELIKEPEIITRPTTQKNLILIYLESLERSYVDLPETKQVYKHFQALEDKSINATNVDQTIGTTYTIAGMVGTQCGVPLLPKALNNGLYGRKDSGVVIETFMPKIRCLGDILSEDGYILSYMNGASTKKYSKRGFLASHGFTRFFDEDSVPMPEQEGRRNIWGFNDEVLFDKAREELSYLASQEKPFVFSMLTLSTHGPDGFLDTTCAPEDVEKTGSGIPDAIRCTAIHLQQLNQFLDENGLSENTVVAVMSDHFARRSSMASSLSSMQDARRNLFYYSDGSQPRTIDKEGIALDIYPTLLNAMGYELVDGRANMGVSLLSDTPSLRTVINDDLILNSIFRSNHAMGNYLWREE</sequence>
<comment type="subcellular location">
    <subcellularLocation>
        <location evidence="1">Cell membrane</location>
        <topology evidence="1">Multi-pass membrane protein</topology>
    </subcellularLocation>
</comment>
<evidence type="ECO:0000313" key="8">
    <source>
        <dbReference type="EMBL" id="PIB24534.1"/>
    </source>
</evidence>
<protein>
    <recommendedName>
        <fullName evidence="7">Sulfatase N-terminal domain-containing protein</fullName>
    </recommendedName>
</protein>
<dbReference type="EMBL" id="MDGM01000012">
    <property type="protein sequence ID" value="PIB24534.1"/>
    <property type="molecule type" value="Genomic_DNA"/>
</dbReference>
<evidence type="ECO:0000313" key="9">
    <source>
        <dbReference type="Proteomes" id="UP000231516"/>
    </source>
</evidence>
<evidence type="ECO:0000256" key="5">
    <source>
        <dbReference type="ARBA" id="ARBA00023136"/>
    </source>
</evidence>
<dbReference type="InterPro" id="IPR050448">
    <property type="entry name" value="OpgB/LTA_synthase_biosynth"/>
</dbReference>
<name>A0A2G5K759_9RHOB</name>
<dbReference type="PANTHER" id="PTHR47371">
    <property type="entry name" value="LIPOTEICHOIC ACID SYNTHASE"/>
    <property type="match status" value="1"/>
</dbReference>
<keyword evidence="9" id="KW-1185">Reference proteome</keyword>
<evidence type="ECO:0000256" key="4">
    <source>
        <dbReference type="ARBA" id="ARBA00022989"/>
    </source>
</evidence>
<dbReference type="RefSeq" id="WP_099592965.1">
    <property type="nucleotide sequence ID" value="NZ_MDGM01000012.1"/>
</dbReference>
<keyword evidence="3 6" id="KW-0812">Transmembrane</keyword>
<proteinExistence type="predicted"/>
<dbReference type="OrthoDB" id="9760224at2"/>
<organism evidence="8 9">
    <name type="scientific">Paramylibacter kogurei</name>
    <dbReference type="NCBI Taxonomy" id="1889778"/>
    <lineage>
        <taxon>Bacteria</taxon>
        <taxon>Pseudomonadati</taxon>
        <taxon>Pseudomonadota</taxon>
        <taxon>Alphaproteobacteria</taxon>
        <taxon>Rhodobacterales</taxon>
        <taxon>Paracoccaceae</taxon>
        <taxon>Paramylibacter</taxon>
    </lineage>
</organism>
<keyword evidence="4 6" id="KW-1133">Transmembrane helix</keyword>
<dbReference type="AlphaFoldDB" id="A0A2G5K759"/>
<feature type="transmembrane region" description="Helical" evidence="6">
    <location>
        <begin position="12"/>
        <end position="31"/>
    </location>
</feature>
<dbReference type="Gene3D" id="3.40.720.10">
    <property type="entry name" value="Alkaline Phosphatase, subunit A"/>
    <property type="match status" value="1"/>
</dbReference>
<feature type="transmembrane region" description="Helical" evidence="6">
    <location>
        <begin position="71"/>
        <end position="92"/>
    </location>
</feature>
<feature type="transmembrane region" description="Helical" evidence="6">
    <location>
        <begin position="43"/>
        <end position="59"/>
    </location>
</feature>
<feature type="transmembrane region" description="Helical" evidence="6">
    <location>
        <begin position="112"/>
        <end position="139"/>
    </location>
</feature>
<dbReference type="CDD" id="cd16015">
    <property type="entry name" value="LTA_synthase"/>
    <property type="match status" value="1"/>
</dbReference>
<keyword evidence="5 6" id="KW-0472">Membrane</keyword>
<feature type="transmembrane region" description="Helical" evidence="6">
    <location>
        <begin position="151"/>
        <end position="170"/>
    </location>
</feature>
<evidence type="ECO:0000256" key="2">
    <source>
        <dbReference type="ARBA" id="ARBA00022475"/>
    </source>
</evidence>
<feature type="domain" description="Sulfatase N-terminal" evidence="7">
    <location>
        <begin position="201"/>
        <end position="490"/>
    </location>
</feature>
<evidence type="ECO:0000256" key="6">
    <source>
        <dbReference type="SAM" id="Phobius"/>
    </source>
</evidence>
<dbReference type="Proteomes" id="UP000231516">
    <property type="component" value="Unassembled WGS sequence"/>
</dbReference>
<dbReference type="InterPro" id="IPR000917">
    <property type="entry name" value="Sulfatase_N"/>
</dbReference>
<evidence type="ECO:0000256" key="3">
    <source>
        <dbReference type="ARBA" id="ARBA00022692"/>
    </source>
</evidence>
<dbReference type="InterPro" id="IPR017850">
    <property type="entry name" value="Alkaline_phosphatase_core_sf"/>
</dbReference>
<keyword evidence="2" id="KW-1003">Cell membrane</keyword>
<evidence type="ECO:0000259" key="7">
    <source>
        <dbReference type="Pfam" id="PF00884"/>
    </source>
</evidence>
<evidence type="ECO:0000256" key="1">
    <source>
        <dbReference type="ARBA" id="ARBA00004651"/>
    </source>
</evidence>
<accession>A0A2G5K759</accession>
<dbReference type="PANTHER" id="PTHR47371:SF3">
    <property type="entry name" value="PHOSPHOGLYCEROL TRANSFERASE I"/>
    <property type="match status" value="1"/>
</dbReference>
<comment type="caution">
    <text evidence="8">The sequence shown here is derived from an EMBL/GenBank/DDBJ whole genome shotgun (WGS) entry which is preliminary data.</text>
</comment>
<dbReference type="Pfam" id="PF00884">
    <property type="entry name" value="Sulfatase"/>
    <property type="match status" value="1"/>
</dbReference>
<dbReference type="GO" id="GO:0005886">
    <property type="term" value="C:plasma membrane"/>
    <property type="evidence" value="ECO:0007669"/>
    <property type="project" value="UniProtKB-SubCell"/>
</dbReference>